<protein>
    <submittedName>
        <fullName evidence="1">Uncharacterized protein</fullName>
    </submittedName>
</protein>
<organism evidence="1 2">
    <name type="scientific">Chionoecetes opilio</name>
    <name type="common">Atlantic snow crab</name>
    <name type="synonym">Cancer opilio</name>
    <dbReference type="NCBI Taxonomy" id="41210"/>
    <lineage>
        <taxon>Eukaryota</taxon>
        <taxon>Metazoa</taxon>
        <taxon>Ecdysozoa</taxon>
        <taxon>Arthropoda</taxon>
        <taxon>Crustacea</taxon>
        <taxon>Multicrustacea</taxon>
        <taxon>Malacostraca</taxon>
        <taxon>Eumalacostraca</taxon>
        <taxon>Eucarida</taxon>
        <taxon>Decapoda</taxon>
        <taxon>Pleocyemata</taxon>
        <taxon>Brachyura</taxon>
        <taxon>Eubrachyura</taxon>
        <taxon>Majoidea</taxon>
        <taxon>Majidae</taxon>
        <taxon>Chionoecetes</taxon>
    </lineage>
</organism>
<accession>A0A8J4XY01</accession>
<keyword evidence="2" id="KW-1185">Reference proteome</keyword>
<evidence type="ECO:0000313" key="2">
    <source>
        <dbReference type="Proteomes" id="UP000770661"/>
    </source>
</evidence>
<reference evidence="1" key="1">
    <citation type="submission" date="2020-07" db="EMBL/GenBank/DDBJ databases">
        <title>The High-quality genome of the commercially important snow crab, Chionoecetes opilio.</title>
        <authorList>
            <person name="Jeong J.-H."/>
            <person name="Ryu S."/>
        </authorList>
    </citation>
    <scope>NUCLEOTIDE SEQUENCE</scope>
    <source>
        <strain evidence="1">MADBK_172401_WGS</strain>
        <tissue evidence="1">Digestive gland</tissue>
    </source>
</reference>
<proteinExistence type="predicted"/>
<dbReference type="EMBL" id="JACEEZ010019133">
    <property type="protein sequence ID" value="KAG0716038.1"/>
    <property type="molecule type" value="Genomic_DNA"/>
</dbReference>
<dbReference type="AlphaFoldDB" id="A0A8J4XY01"/>
<evidence type="ECO:0000313" key="1">
    <source>
        <dbReference type="EMBL" id="KAG0716038.1"/>
    </source>
</evidence>
<comment type="caution">
    <text evidence="1">The sequence shown here is derived from an EMBL/GenBank/DDBJ whole genome shotgun (WGS) entry which is preliminary data.</text>
</comment>
<name>A0A8J4XY01_CHIOP</name>
<dbReference type="Proteomes" id="UP000770661">
    <property type="component" value="Unassembled WGS sequence"/>
</dbReference>
<gene>
    <name evidence="1" type="ORF">GWK47_010547</name>
</gene>
<sequence>MIELGPQEDLFWWEADDCQCKDKDCRAPLVTFKNLTRNEVGGTCGRRSWTAGDGQRMLSFSLFGNNPEYWKGLEKILPEVEELYPGWKVRLYTNPRHYAAALCPLLHRHKSLLHICDVTNLPSPLGNLSNVHPMMWRMVPLGDPQVAAMMVRDTDSQLLTLMQRNVEEGQSFEMTGTTYFQVSRREKEAVGGVAAHRGRCFHLMRDHPQHDVPVLGGMWGARWDTDPAFTGKLRSLRDKMIAMSVGKRKYGLDQRILQVKLHDFVFT</sequence>
<dbReference type="OrthoDB" id="204305at2759"/>